<comment type="function">
    <text evidence="7">Hydrolysis of the deoxyribose N-glycosidic bond to excise 3-methyladenine from the damaged DNA polymer formed by alkylation lesions.</text>
</comment>
<dbReference type="SUPFAM" id="SSF48150">
    <property type="entry name" value="DNA-glycosylase"/>
    <property type="match status" value="1"/>
</dbReference>
<evidence type="ECO:0000256" key="7">
    <source>
        <dbReference type="ARBA" id="ARBA00057608"/>
    </source>
</evidence>
<dbReference type="Gene3D" id="1.10.340.30">
    <property type="entry name" value="Hypothetical protein, domain 2"/>
    <property type="match status" value="1"/>
</dbReference>
<protein>
    <recommendedName>
        <fullName evidence="8">DNA-3-methyladenine glycosylase I</fullName>
        <ecNumber evidence="8">3.2.2.20</ecNumber>
    </recommendedName>
</protein>
<dbReference type="InterPro" id="IPR004597">
    <property type="entry name" value="Tag"/>
</dbReference>
<dbReference type="InterPro" id="IPR011257">
    <property type="entry name" value="DNA_glycosylase"/>
</dbReference>
<keyword evidence="10" id="KW-0326">Glycosidase</keyword>
<dbReference type="STRING" id="498211.CJA_3658"/>
<feature type="binding site" evidence="9">
    <location>
        <position position="185"/>
    </location>
    <ligand>
        <name>Zn(2+)</name>
        <dbReference type="ChEBI" id="CHEBI:29105"/>
    </ligand>
</feature>
<dbReference type="EC" id="3.2.2.20" evidence="8"/>
<keyword evidence="5" id="KW-0234">DNA repair</keyword>
<dbReference type="GO" id="GO:0046872">
    <property type="term" value="F:metal ion binding"/>
    <property type="evidence" value="ECO:0007669"/>
    <property type="project" value="UniProtKB-KW"/>
</dbReference>
<dbReference type="InterPro" id="IPR052891">
    <property type="entry name" value="DNA-3mA_glycosylase"/>
</dbReference>
<dbReference type="GO" id="GO:0008725">
    <property type="term" value="F:DNA-3-methyladenine glycosylase activity"/>
    <property type="evidence" value="ECO:0007669"/>
    <property type="project" value="UniProtKB-EC"/>
</dbReference>
<dbReference type="AlphaFoldDB" id="B3PHR6"/>
<evidence type="ECO:0000256" key="5">
    <source>
        <dbReference type="ARBA" id="ARBA00023204"/>
    </source>
</evidence>
<keyword evidence="1 9" id="KW-0479">Metal-binding</keyword>
<dbReference type="eggNOG" id="COG2818">
    <property type="taxonomic scope" value="Bacteria"/>
</dbReference>
<dbReference type="HOGENOM" id="CLU_083758_1_0_6"/>
<keyword evidence="3 10" id="KW-0378">Hydrolase</keyword>
<reference evidence="10 11" key="1">
    <citation type="journal article" date="2008" name="J. Bacteriol.">
        <title>Insights into plant cell wall degradation from the genome sequence of the soil bacterium Cellvibrio japonicus.</title>
        <authorList>
            <person name="Deboy R.T."/>
            <person name="Mongodin E.F."/>
            <person name="Fouts D.E."/>
            <person name="Tailford L.E."/>
            <person name="Khouri H."/>
            <person name="Emerson J.B."/>
            <person name="Mohamoud Y."/>
            <person name="Watkins K."/>
            <person name="Henrissat B."/>
            <person name="Gilbert H.J."/>
            <person name="Nelson K.E."/>
        </authorList>
    </citation>
    <scope>NUCLEOTIDE SEQUENCE [LARGE SCALE GENOMIC DNA]</scope>
    <source>
        <strain evidence="10 11">Ueda107</strain>
    </source>
</reference>
<evidence type="ECO:0000256" key="3">
    <source>
        <dbReference type="ARBA" id="ARBA00022801"/>
    </source>
</evidence>
<keyword evidence="2" id="KW-0227">DNA damage</keyword>
<dbReference type="OrthoDB" id="9807664at2"/>
<dbReference type="KEGG" id="cja:CJA_3658"/>
<accession>B3PHR6</accession>
<dbReference type="EMBL" id="CP000934">
    <property type="protein sequence ID" value="ACE84278.1"/>
    <property type="molecule type" value="Genomic_DNA"/>
</dbReference>
<keyword evidence="11" id="KW-1185">Reference proteome</keyword>
<dbReference type="PANTHER" id="PTHR30037">
    <property type="entry name" value="DNA-3-METHYLADENINE GLYCOSYLASE 1"/>
    <property type="match status" value="1"/>
</dbReference>
<evidence type="ECO:0000256" key="9">
    <source>
        <dbReference type="PIRSR" id="PIRSR604597-1"/>
    </source>
</evidence>
<dbReference type="NCBIfam" id="TIGR00624">
    <property type="entry name" value="tag"/>
    <property type="match status" value="1"/>
</dbReference>
<sequence length="210" mass="23910">MSRLSAPHDTPTRCSWCGDDPLYVAYHDKEWGVPLHDEQKLFEFLLLEGVQAGLSWITVLRKREAYRIAFDNFDPEKIARYTPAKVEKLMQNQGIIRNRLKIESAIHNAKVYLAMKKNGESLNEFLWSFVDGKPIQNKLRGIQDAVATTPESDAMSKALKKKGFKFVGSTICYALMQAAGMVNDHFITCFRYRACADLASGDKRKTRTAR</sequence>
<evidence type="ECO:0000256" key="8">
    <source>
        <dbReference type="ARBA" id="ARBA00066766"/>
    </source>
</evidence>
<evidence type="ECO:0000256" key="6">
    <source>
        <dbReference type="ARBA" id="ARBA00052558"/>
    </source>
</evidence>
<keyword evidence="4 9" id="KW-0862">Zinc</keyword>
<organism evidence="10 11">
    <name type="scientific">Cellvibrio japonicus (strain Ueda107)</name>
    <name type="common">Pseudomonas fluorescens subsp. cellulosa</name>
    <dbReference type="NCBI Taxonomy" id="498211"/>
    <lineage>
        <taxon>Bacteria</taxon>
        <taxon>Pseudomonadati</taxon>
        <taxon>Pseudomonadota</taxon>
        <taxon>Gammaproteobacteria</taxon>
        <taxon>Cellvibrionales</taxon>
        <taxon>Cellvibrionaceae</taxon>
        <taxon>Cellvibrio</taxon>
    </lineage>
</organism>
<evidence type="ECO:0000313" key="10">
    <source>
        <dbReference type="EMBL" id="ACE84278.1"/>
    </source>
</evidence>
<dbReference type="FunFam" id="1.10.340.30:FF:000009">
    <property type="entry name" value="DNA-3-methyladenine glycosylase I"/>
    <property type="match status" value="1"/>
</dbReference>
<dbReference type="GO" id="GO:0006284">
    <property type="term" value="P:base-excision repair"/>
    <property type="evidence" value="ECO:0007669"/>
    <property type="project" value="InterPro"/>
</dbReference>
<comment type="catalytic activity">
    <reaction evidence="6">
        <text>Hydrolysis of alkylated DNA, releasing 3-methyladenine.</text>
        <dbReference type="EC" id="3.2.2.20"/>
    </reaction>
</comment>
<feature type="binding site" evidence="9">
    <location>
        <position position="189"/>
    </location>
    <ligand>
        <name>Zn(2+)</name>
        <dbReference type="ChEBI" id="CHEBI:29105"/>
    </ligand>
</feature>
<evidence type="ECO:0000256" key="1">
    <source>
        <dbReference type="ARBA" id="ARBA00022723"/>
    </source>
</evidence>
<dbReference type="PANTHER" id="PTHR30037:SF4">
    <property type="entry name" value="DNA-3-METHYLADENINE GLYCOSYLASE I"/>
    <property type="match status" value="1"/>
</dbReference>
<evidence type="ECO:0000256" key="4">
    <source>
        <dbReference type="ARBA" id="ARBA00022833"/>
    </source>
</evidence>
<evidence type="ECO:0000313" key="11">
    <source>
        <dbReference type="Proteomes" id="UP000001036"/>
    </source>
</evidence>
<proteinExistence type="predicted"/>
<dbReference type="RefSeq" id="WP_012489232.1">
    <property type="nucleotide sequence ID" value="NC_010995.1"/>
</dbReference>
<gene>
    <name evidence="10" type="primary">tag</name>
    <name evidence="10" type="ordered locus">CJA_3658</name>
</gene>
<dbReference type="Pfam" id="PF03352">
    <property type="entry name" value="Adenine_glyco"/>
    <property type="match status" value="1"/>
</dbReference>
<dbReference type="Proteomes" id="UP000001036">
    <property type="component" value="Chromosome"/>
</dbReference>
<feature type="binding site" evidence="9">
    <location>
        <position position="14"/>
    </location>
    <ligand>
        <name>Zn(2+)</name>
        <dbReference type="ChEBI" id="CHEBI:29105"/>
    </ligand>
</feature>
<evidence type="ECO:0000256" key="2">
    <source>
        <dbReference type="ARBA" id="ARBA00022763"/>
    </source>
</evidence>
<name>B3PHR6_CELJU</name>
<feature type="binding site" evidence="9">
    <location>
        <position position="27"/>
    </location>
    <ligand>
        <name>Zn(2+)</name>
        <dbReference type="ChEBI" id="CHEBI:29105"/>
    </ligand>
</feature>
<dbReference type="InterPro" id="IPR005019">
    <property type="entry name" value="Adenine_glyco"/>
</dbReference>